<dbReference type="InterPro" id="IPR012297">
    <property type="entry name" value="EcoO109IR_cat_dom_sf"/>
</dbReference>
<dbReference type="AlphaFoldDB" id="A0A364NXD8"/>
<dbReference type="SUPFAM" id="SSF52980">
    <property type="entry name" value="Restriction endonuclease-like"/>
    <property type="match status" value="1"/>
</dbReference>
<dbReference type="Gene3D" id="3.40.1560.10">
    <property type="entry name" value="type ii restriction endonuclease, domain 2"/>
    <property type="match status" value="1"/>
</dbReference>
<sequence length="290" mass="32617">MTSASVMGLGDPEKFGDFLFNSKLYMALETSFGKQIEAAFVGQYPIQATQKWTDAPEKVAEFAELNGLNREERAQQRIGSVWREIDRSCVVGNRRYMTSIKSGPNTINDTQVAGMTAAILNNYQAWMAETTKTYPHVDQLDIVLGLTYGTDRTTNNKENQILVKLLQQGFVEEDAGTKPGVLIDHATHRVRVYRCIGRDFWAFIGQPDAPDTTQYVFLEVLLALSKALGQGIAAADLEMRINAKLQHLALALTKLKFPRNSLPEWVRDDFTENQLFWFATAMTAFYDEGI</sequence>
<dbReference type="CDD" id="cd22321">
    <property type="entry name" value="EcoO109I-like"/>
    <property type="match status" value="1"/>
</dbReference>
<keyword evidence="2" id="KW-1185">Reference proteome</keyword>
<gene>
    <name evidence="1" type="ORF">CU669_12180</name>
</gene>
<dbReference type="EMBL" id="PGTO01000008">
    <property type="protein sequence ID" value="RAU21723.1"/>
    <property type="molecule type" value="Genomic_DNA"/>
</dbReference>
<reference evidence="1 2" key="1">
    <citation type="submission" date="2017-11" db="EMBL/GenBank/DDBJ databases">
        <title>Draft genome sequence of magnetotactic bacterium Magnetospirillum kuznetsovii LBB-42.</title>
        <authorList>
            <person name="Grouzdev D.S."/>
            <person name="Rysina M.S."/>
            <person name="Baslerov R.V."/>
            <person name="Koziaeva V."/>
        </authorList>
    </citation>
    <scope>NUCLEOTIDE SEQUENCE [LARGE SCALE GENOMIC DNA]</scope>
    <source>
        <strain evidence="1 2">LBB-42</strain>
    </source>
</reference>
<evidence type="ECO:0000313" key="1">
    <source>
        <dbReference type="EMBL" id="RAU21723.1"/>
    </source>
</evidence>
<comment type="caution">
    <text evidence="1">The sequence shown here is derived from an EMBL/GenBank/DDBJ whole genome shotgun (WGS) entry which is preliminary data.</text>
</comment>
<dbReference type="InterPro" id="IPR011335">
    <property type="entry name" value="Restrct_endonuc-II-like"/>
</dbReference>
<accession>A0A364NXD8</accession>
<protein>
    <submittedName>
        <fullName evidence="1">Uncharacterized protein</fullName>
    </submittedName>
</protein>
<organism evidence="1 2">
    <name type="scientific">Paramagnetospirillum kuznetsovii</name>
    <dbReference type="NCBI Taxonomy" id="2053833"/>
    <lineage>
        <taxon>Bacteria</taxon>
        <taxon>Pseudomonadati</taxon>
        <taxon>Pseudomonadota</taxon>
        <taxon>Alphaproteobacteria</taxon>
        <taxon>Rhodospirillales</taxon>
        <taxon>Magnetospirillaceae</taxon>
        <taxon>Paramagnetospirillum</taxon>
    </lineage>
</organism>
<evidence type="ECO:0000313" key="2">
    <source>
        <dbReference type="Proteomes" id="UP000251075"/>
    </source>
</evidence>
<dbReference type="Proteomes" id="UP000251075">
    <property type="component" value="Unassembled WGS sequence"/>
</dbReference>
<name>A0A364NXD8_9PROT</name>
<proteinExistence type="predicted"/>